<dbReference type="SMART" id="SM00833">
    <property type="entry name" value="CobW_C"/>
    <property type="match status" value="1"/>
</dbReference>
<dbReference type="InterPro" id="IPR011629">
    <property type="entry name" value="CobW-like_C"/>
</dbReference>
<feature type="domain" description="CobW C-terminal" evidence="7">
    <location>
        <begin position="258"/>
        <end position="374"/>
    </location>
</feature>
<evidence type="ECO:0000256" key="3">
    <source>
        <dbReference type="ARBA" id="ARBA00023186"/>
    </source>
</evidence>
<gene>
    <name evidence="8" type="ORF">B5P46_01540</name>
</gene>
<dbReference type="RefSeq" id="WP_129417154.1">
    <property type="nucleotide sequence ID" value="NZ_MZMU01000002.1"/>
</dbReference>
<evidence type="ECO:0000256" key="5">
    <source>
        <dbReference type="ARBA" id="ARBA00045658"/>
    </source>
</evidence>
<comment type="function">
    <text evidence="5">Zinc chaperone that directly transfers zinc cofactor to target proteins, thereby activating them. Zinc is transferred from the CXCC motif in the GTPase domain to the zinc binding site in target proteins in a process requiring GTP hydrolysis.</text>
</comment>
<evidence type="ECO:0000256" key="6">
    <source>
        <dbReference type="ARBA" id="ARBA00049117"/>
    </source>
</evidence>
<dbReference type="PANTHER" id="PTHR43603:SF1">
    <property type="entry name" value="ZINC-REGULATED GTPASE METALLOPROTEIN ACTIVATOR 1"/>
    <property type="match status" value="1"/>
</dbReference>
<evidence type="ECO:0000256" key="2">
    <source>
        <dbReference type="ARBA" id="ARBA00022801"/>
    </source>
</evidence>
<dbReference type="Gene3D" id="3.30.1220.10">
    <property type="entry name" value="CobW-like, C-terminal domain"/>
    <property type="match status" value="1"/>
</dbReference>
<comment type="similarity">
    <text evidence="4">Belongs to the SIMIBI class G3E GTPase family. ZNG1 subfamily.</text>
</comment>
<evidence type="ECO:0000313" key="8">
    <source>
        <dbReference type="EMBL" id="RXT29785.1"/>
    </source>
</evidence>
<dbReference type="InterPro" id="IPR003495">
    <property type="entry name" value="CobW/HypB/UreG_nucleotide-bd"/>
</dbReference>
<dbReference type="InterPro" id="IPR047920">
    <property type="entry name" value="ZigA-like"/>
</dbReference>
<dbReference type="SUPFAM" id="SSF52540">
    <property type="entry name" value="P-loop containing nucleoside triphosphate hydrolases"/>
    <property type="match status" value="1"/>
</dbReference>
<name>A0A4Q1UFE6_RHILE</name>
<organism evidence="8 9">
    <name type="scientific">Rhizobium leguminosarum</name>
    <dbReference type="NCBI Taxonomy" id="384"/>
    <lineage>
        <taxon>Bacteria</taxon>
        <taxon>Pseudomonadati</taxon>
        <taxon>Pseudomonadota</taxon>
        <taxon>Alphaproteobacteria</taxon>
        <taxon>Hyphomicrobiales</taxon>
        <taxon>Rhizobiaceae</taxon>
        <taxon>Rhizobium/Agrobacterium group</taxon>
        <taxon>Rhizobium</taxon>
    </lineage>
</organism>
<dbReference type="CDD" id="cd03112">
    <property type="entry name" value="CobW-like"/>
    <property type="match status" value="1"/>
</dbReference>
<reference evidence="8 9" key="1">
    <citation type="submission" date="2017-03" db="EMBL/GenBank/DDBJ databases">
        <authorList>
            <person name="Safronova V.I."/>
            <person name="Sazanova A.L."/>
            <person name="Chirak E.R."/>
        </authorList>
    </citation>
    <scope>NUCLEOTIDE SEQUENCE [LARGE SCALE GENOMIC DNA]</scope>
    <source>
        <strain evidence="8 9">Tri-43</strain>
    </source>
</reference>
<dbReference type="Pfam" id="PF07683">
    <property type="entry name" value="CobW_C"/>
    <property type="match status" value="1"/>
</dbReference>
<keyword evidence="1" id="KW-0547">Nucleotide-binding</keyword>
<dbReference type="NCBIfam" id="NF038288">
    <property type="entry name" value="chaper_GTP_ZigA"/>
    <property type="match status" value="1"/>
</dbReference>
<evidence type="ECO:0000259" key="7">
    <source>
        <dbReference type="SMART" id="SM00833"/>
    </source>
</evidence>
<evidence type="ECO:0000256" key="1">
    <source>
        <dbReference type="ARBA" id="ARBA00022741"/>
    </source>
</evidence>
<evidence type="ECO:0000256" key="4">
    <source>
        <dbReference type="ARBA" id="ARBA00034320"/>
    </source>
</evidence>
<comment type="catalytic activity">
    <reaction evidence="6">
        <text>GTP + H2O = GDP + phosphate + H(+)</text>
        <dbReference type="Rhea" id="RHEA:19669"/>
        <dbReference type="ChEBI" id="CHEBI:15377"/>
        <dbReference type="ChEBI" id="CHEBI:15378"/>
        <dbReference type="ChEBI" id="CHEBI:37565"/>
        <dbReference type="ChEBI" id="CHEBI:43474"/>
        <dbReference type="ChEBI" id="CHEBI:58189"/>
    </reaction>
    <physiologicalReaction direction="left-to-right" evidence="6">
        <dbReference type="Rhea" id="RHEA:19670"/>
    </physiologicalReaction>
</comment>
<comment type="caution">
    <text evidence="8">The sequence shown here is derived from an EMBL/GenBank/DDBJ whole genome shotgun (WGS) entry which is preliminary data.</text>
</comment>
<dbReference type="Proteomes" id="UP000290767">
    <property type="component" value="Unassembled WGS sequence"/>
</dbReference>
<keyword evidence="3" id="KW-0143">Chaperone</keyword>
<sequence length="400" mass="44802">MKKLPVTVLSGFLGAGKTTLLNHILTNRDGMRVALIVNDMSEVNIDAALVRDGGANLSRTQEQLVEMTNGCICCTLRDDLLQEVRALAEQDRFDHLLIESTGISEPLPVAATFDFRDENGQSLADVARLDTMVTVVDAANLLQDYSSSDFLADRGETAGDGDSRTLVDLLVEQIEFADVVILNKINTATPQQRDAARKIIVGLNPDARLIEADFGKVDLKEVLGTGRFDFAKAETHPLWYKELHGFKDHIPETEEYGIRSFVYRAKKPFDPTKFQAFIDRSWPGVVRAKGFFWLATRPHHVGEISQAGSLVRTGKMGLWWTSVPKDQWPRDPGFLNMMKPYLDPVWGDRRQEIVFIGADPMDEAKIKAELDTCLIDCPVFAPDLWRNLPDPFPSWDRKAA</sequence>
<dbReference type="AlphaFoldDB" id="A0A4Q1UFE6"/>
<dbReference type="InterPro" id="IPR051927">
    <property type="entry name" value="Zn_Chap_cDPG_Synth"/>
</dbReference>
<accession>A0A4Q1UFE6</accession>
<dbReference type="PANTHER" id="PTHR43603">
    <property type="entry name" value="COBW DOMAIN-CONTAINING PROTEIN DDB_G0274527"/>
    <property type="match status" value="1"/>
</dbReference>
<dbReference type="InterPro" id="IPR027417">
    <property type="entry name" value="P-loop_NTPase"/>
</dbReference>
<dbReference type="GO" id="GO:0016787">
    <property type="term" value="F:hydrolase activity"/>
    <property type="evidence" value="ECO:0007669"/>
    <property type="project" value="UniProtKB-KW"/>
</dbReference>
<keyword evidence="2" id="KW-0378">Hydrolase</keyword>
<dbReference type="Pfam" id="PF02492">
    <property type="entry name" value="cobW"/>
    <property type="match status" value="1"/>
</dbReference>
<dbReference type="InterPro" id="IPR036627">
    <property type="entry name" value="CobW-likC_sf"/>
</dbReference>
<protein>
    <submittedName>
        <fullName evidence="8">4-hydroxytetrahydrobiopterin dehydratase</fullName>
    </submittedName>
</protein>
<proteinExistence type="inferred from homology"/>
<dbReference type="Gene3D" id="3.40.50.300">
    <property type="entry name" value="P-loop containing nucleotide triphosphate hydrolases"/>
    <property type="match status" value="1"/>
</dbReference>
<dbReference type="EMBL" id="MZMU01000002">
    <property type="protein sequence ID" value="RXT29785.1"/>
    <property type="molecule type" value="Genomic_DNA"/>
</dbReference>
<evidence type="ECO:0000313" key="9">
    <source>
        <dbReference type="Proteomes" id="UP000290767"/>
    </source>
</evidence>
<dbReference type="GO" id="GO:0000166">
    <property type="term" value="F:nucleotide binding"/>
    <property type="evidence" value="ECO:0007669"/>
    <property type="project" value="UniProtKB-KW"/>
</dbReference>